<feature type="transmembrane region" description="Helical" evidence="9">
    <location>
        <begin position="249"/>
        <end position="270"/>
    </location>
</feature>
<dbReference type="AlphaFoldDB" id="A0A936TD99"/>
<dbReference type="InterPro" id="IPR024041">
    <property type="entry name" value="NH4_transpt_AmtB-like_dom"/>
</dbReference>
<dbReference type="GO" id="GO:0005886">
    <property type="term" value="C:plasma membrane"/>
    <property type="evidence" value="ECO:0007669"/>
    <property type="project" value="UniProtKB-SubCell"/>
</dbReference>
<dbReference type="InterPro" id="IPR002229">
    <property type="entry name" value="RhesusRHD"/>
</dbReference>
<comment type="subcellular location">
    <subcellularLocation>
        <location evidence="9">Cell membrane</location>
        <topology evidence="9">Multi-pass membrane protein</topology>
    </subcellularLocation>
    <subcellularLocation>
        <location evidence="1">Membrane</location>
        <topology evidence="1">Multi-pass membrane protein</topology>
    </subcellularLocation>
</comment>
<dbReference type="Pfam" id="PF00909">
    <property type="entry name" value="Ammonium_transp"/>
    <property type="match status" value="1"/>
</dbReference>
<evidence type="ECO:0000256" key="2">
    <source>
        <dbReference type="ARBA" id="ARBA00005887"/>
    </source>
</evidence>
<feature type="transmembrane region" description="Helical" evidence="9">
    <location>
        <begin position="222"/>
        <end position="242"/>
    </location>
</feature>
<dbReference type="EMBL" id="JADJZA010000006">
    <property type="protein sequence ID" value="MBK9297118.1"/>
    <property type="molecule type" value="Genomic_DNA"/>
</dbReference>
<dbReference type="SUPFAM" id="SSF111352">
    <property type="entry name" value="Ammonium transporter"/>
    <property type="match status" value="1"/>
</dbReference>
<dbReference type="PANTHER" id="PTHR43029">
    <property type="entry name" value="AMMONIUM TRANSPORTER MEP2"/>
    <property type="match status" value="1"/>
</dbReference>
<evidence type="ECO:0000256" key="7">
    <source>
        <dbReference type="ARBA" id="ARBA00023177"/>
    </source>
</evidence>
<evidence type="ECO:0000313" key="12">
    <source>
        <dbReference type="Proteomes" id="UP000727993"/>
    </source>
</evidence>
<protein>
    <recommendedName>
        <fullName evidence="8 9">Ammonium transporter</fullName>
    </recommendedName>
</protein>
<dbReference type="Proteomes" id="UP000727993">
    <property type="component" value="Unassembled WGS sequence"/>
</dbReference>
<feature type="transmembrane region" description="Helical" evidence="9">
    <location>
        <begin position="276"/>
        <end position="296"/>
    </location>
</feature>
<comment type="caution">
    <text evidence="11">The sequence shown here is derived from an EMBL/GenBank/DDBJ whole genome shotgun (WGS) entry which is preliminary data.</text>
</comment>
<evidence type="ECO:0000256" key="4">
    <source>
        <dbReference type="ARBA" id="ARBA00022692"/>
    </source>
</evidence>
<dbReference type="Gene3D" id="1.10.3430.10">
    <property type="entry name" value="Ammonium transporter AmtB like domains"/>
    <property type="match status" value="1"/>
</dbReference>
<keyword evidence="7 9" id="KW-0924">Ammonia transport</keyword>
<feature type="transmembrane region" description="Helical" evidence="9">
    <location>
        <begin position="308"/>
        <end position="326"/>
    </location>
</feature>
<sequence>MDSGSLSWMMVCTALVLFMTPGLALFYGGLTRTKSTLNMMMMSLWCILVVPLVWVVLGYTLAFRSAGPFIGNLSAVGLRGISPFENVGVPEMAFVAFLATFAAITPALISGAVADRMKFSAWAIFVPVWSLLVYVPVTYWVANPEGWLKVRGSLDFAGGTSIHINAGIAALVAAVMLGKRKGWPSDGFLPHSMPLVLIGTAILWLGWFGFNAGSAGAADGHALAALMATFVGSSAGGLGWVLTERVRDGAFTTLGAASGVVAGLVAITPACAYVDPMGAIAIGLLAGVVCSQAVSLKRRFGYDDSLDVVGVHFVGGLVGSLMIGLLSNPGATGWEEGRGPGLAQPGLLFGGGLGLLGEQVLANAVTIVFSGVMTAGILYALSVTIGLRVDDETEVEGLDRAQHAETAYHQAGLAVGTRS</sequence>
<feature type="transmembrane region" description="Helical" evidence="9">
    <location>
        <begin position="92"/>
        <end position="114"/>
    </location>
</feature>
<keyword evidence="5 9" id="KW-1133">Transmembrane helix</keyword>
<feature type="transmembrane region" description="Helical" evidence="9">
    <location>
        <begin position="42"/>
        <end position="62"/>
    </location>
</feature>
<evidence type="ECO:0000256" key="1">
    <source>
        <dbReference type="ARBA" id="ARBA00004141"/>
    </source>
</evidence>
<evidence type="ECO:0000256" key="5">
    <source>
        <dbReference type="ARBA" id="ARBA00022989"/>
    </source>
</evidence>
<dbReference type="GO" id="GO:0008519">
    <property type="term" value="F:ammonium channel activity"/>
    <property type="evidence" value="ECO:0007669"/>
    <property type="project" value="InterPro"/>
</dbReference>
<feature type="domain" description="Ammonium transporter AmtB-like" evidence="10">
    <location>
        <begin position="8"/>
        <end position="408"/>
    </location>
</feature>
<evidence type="ECO:0000259" key="10">
    <source>
        <dbReference type="Pfam" id="PF00909"/>
    </source>
</evidence>
<dbReference type="InterPro" id="IPR001905">
    <property type="entry name" value="Ammonium_transpt"/>
</dbReference>
<dbReference type="PRINTS" id="PR00342">
    <property type="entry name" value="RHESUSRHD"/>
</dbReference>
<feature type="transmembrane region" description="Helical" evidence="9">
    <location>
        <begin position="191"/>
        <end position="210"/>
    </location>
</feature>
<accession>A0A936TD99</accession>
<feature type="transmembrane region" description="Helical" evidence="9">
    <location>
        <begin position="121"/>
        <end position="142"/>
    </location>
</feature>
<evidence type="ECO:0000256" key="6">
    <source>
        <dbReference type="ARBA" id="ARBA00023136"/>
    </source>
</evidence>
<evidence type="ECO:0000256" key="8">
    <source>
        <dbReference type="ARBA" id="ARBA00050025"/>
    </source>
</evidence>
<evidence type="ECO:0000313" key="11">
    <source>
        <dbReference type="EMBL" id="MBK9297118.1"/>
    </source>
</evidence>
<dbReference type="InterPro" id="IPR029020">
    <property type="entry name" value="Ammonium/urea_transptr"/>
</dbReference>
<keyword evidence="4 9" id="KW-0812">Transmembrane</keyword>
<feature type="transmembrane region" description="Helical" evidence="9">
    <location>
        <begin position="360"/>
        <end position="381"/>
    </location>
</feature>
<gene>
    <name evidence="11" type="ORF">IPN02_09845</name>
</gene>
<reference evidence="11 12" key="1">
    <citation type="submission" date="2020-10" db="EMBL/GenBank/DDBJ databases">
        <title>Connecting structure to function with the recovery of over 1000 high-quality activated sludge metagenome-assembled genomes encoding full-length rRNA genes using long-read sequencing.</title>
        <authorList>
            <person name="Singleton C.M."/>
            <person name="Petriglieri F."/>
            <person name="Kristensen J.M."/>
            <person name="Kirkegaard R.H."/>
            <person name="Michaelsen T.Y."/>
            <person name="Andersen M.H."/>
            <person name="Karst S.M."/>
            <person name="Dueholm M.S."/>
            <person name="Nielsen P.H."/>
            <person name="Albertsen M."/>
        </authorList>
    </citation>
    <scope>NUCLEOTIDE SEQUENCE [LARGE SCALE GENOMIC DNA]</scope>
    <source>
        <strain evidence="11">Lyne_18-Q3-R50-59_MAXAC.006</strain>
    </source>
</reference>
<organism evidence="11 12">
    <name type="scientific">Candidatus Neomicrothrix subdominans</name>
    <dbReference type="NCBI Taxonomy" id="2954438"/>
    <lineage>
        <taxon>Bacteria</taxon>
        <taxon>Bacillati</taxon>
        <taxon>Actinomycetota</taxon>
        <taxon>Acidimicrobiia</taxon>
        <taxon>Acidimicrobiales</taxon>
        <taxon>Microthrixaceae</taxon>
        <taxon>Candidatus Neomicrothrix</taxon>
    </lineage>
</organism>
<feature type="transmembrane region" description="Helical" evidence="9">
    <location>
        <begin position="6"/>
        <end position="30"/>
    </location>
</feature>
<dbReference type="PROSITE" id="PS01219">
    <property type="entry name" value="AMMONIUM_TRANSP"/>
    <property type="match status" value="1"/>
</dbReference>
<evidence type="ECO:0000256" key="9">
    <source>
        <dbReference type="RuleBase" id="RU362002"/>
    </source>
</evidence>
<comment type="similarity">
    <text evidence="2 9">Belongs to the ammonia transporter channel (TC 1.A.11.2) family.</text>
</comment>
<keyword evidence="3 9" id="KW-0813">Transport</keyword>
<keyword evidence="6 9" id="KW-0472">Membrane</keyword>
<evidence type="ECO:0000256" key="3">
    <source>
        <dbReference type="ARBA" id="ARBA00022448"/>
    </source>
</evidence>
<feature type="transmembrane region" description="Helical" evidence="9">
    <location>
        <begin position="162"/>
        <end position="179"/>
    </location>
</feature>
<dbReference type="InterPro" id="IPR018047">
    <property type="entry name" value="Ammonium_transpt_CS"/>
</dbReference>
<dbReference type="NCBIfam" id="TIGR00836">
    <property type="entry name" value="amt"/>
    <property type="match status" value="1"/>
</dbReference>
<dbReference type="PANTHER" id="PTHR43029:SF10">
    <property type="entry name" value="AMMONIUM TRANSPORTER MEP2"/>
    <property type="match status" value="1"/>
</dbReference>
<proteinExistence type="inferred from homology"/>
<name>A0A936TD99_9ACTN</name>